<keyword evidence="1" id="KW-0732">Signal</keyword>
<keyword evidence="3" id="KW-1185">Reference proteome</keyword>
<evidence type="ECO:0000256" key="1">
    <source>
        <dbReference type="SAM" id="SignalP"/>
    </source>
</evidence>
<evidence type="ECO:0000313" key="2">
    <source>
        <dbReference type="EMBL" id="RZU64022.1"/>
    </source>
</evidence>
<proteinExistence type="predicted"/>
<comment type="caution">
    <text evidence="2">The sequence shown here is derived from an EMBL/GenBank/DDBJ whole genome shotgun (WGS) entry which is preliminary data.</text>
</comment>
<gene>
    <name evidence="2" type="ORF">EV379_0314</name>
</gene>
<protein>
    <recommendedName>
        <fullName evidence="4">Lipoprotein</fullName>
    </recommendedName>
</protein>
<evidence type="ECO:0000313" key="3">
    <source>
        <dbReference type="Proteomes" id="UP000291483"/>
    </source>
</evidence>
<organism evidence="2 3">
    <name type="scientific">Microterricola gilva</name>
    <dbReference type="NCBI Taxonomy" id="393267"/>
    <lineage>
        <taxon>Bacteria</taxon>
        <taxon>Bacillati</taxon>
        <taxon>Actinomycetota</taxon>
        <taxon>Actinomycetes</taxon>
        <taxon>Micrococcales</taxon>
        <taxon>Microbacteriaceae</taxon>
        <taxon>Microterricola</taxon>
    </lineage>
</organism>
<accession>A0A4Q8AHY7</accession>
<reference evidence="2 3" key="1">
    <citation type="submission" date="2019-02" db="EMBL/GenBank/DDBJ databases">
        <title>Sequencing the genomes of 1000 actinobacteria strains.</title>
        <authorList>
            <person name="Klenk H.-P."/>
        </authorList>
    </citation>
    <scope>NUCLEOTIDE SEQUENCE [LARGE SCALE GENOMIC DNA]</scope>
    <source>
        <strain evidence="2 3">DSM 18319</strain>
    </source>
</reference>
<dbReference type="AlphaFoldDB" id="A0A4Q8AHY7"/>
<dbReference type="OrthoDB" id="5080305at2"/>
<sequence length="153" mass="15915">MATTVRNRFVLATVVAASVLVLAGCAPVPNTPTGDFPGFPEGVDVESDSPTGEPVAAWLGIGNKIAITIFGSSTCPYVGSAINVEKQAGEGNAVSIEVPPLPDQPCTMDLVPHTTEFWTPQDVTTTEPLEITVMEQTIVLPIKSATPAEGSDH</sequence>
<dbReference type="Proteomes" id="UP000291483">
    <property type="component" value="Unassembled WGS sequence"/>
</dbReference>
<dbReference type="RefSeq" id="WP_130504606.1">
    <property type="nucleotide sequence ID" value="NZ_SHLC01000001.1"/>
</dbReference>
<dbReference type="PROSITE" id="PS51257">
    <property type="entry name" value="PROKAR_LIPOPROTEIN"/>
    <property type="match status" value="1"/>
</dbReference>
<feature type="chain" id="PRO_5038940210" description="Lipoprotein" evidence="1">
    <location>
        <begin position="24"/>
        <end position="153"/>
    </location>
</feature>
<dbReference type="EMBL" id="SHLC01000001">
    <property type="protein sequence ID" value="RZU64022.1"/>
    <property type="molecule type" value="Genomic_DNA"/>
</dbReference>
<evidence type="ECO:0008006" key="4">
    <source>
        <dbReference type="Google" id="ProtNLM"/>
    </source>
</evidence>
<feature type="signal peptide" evidence="1">
    <location>
        <begin position="1"/>
        <end position="23"/>
    </location>
</feature>
<name>A0A4Q8AHY7_9MICO</name>